<protein>
    <recommendedName>
        <fullName evidence="1">Reverse transcriptase Ty1/copia-type domain-containing protein</fullName>
    </recommendedName>
</protein>
<dbReference type="EMBL" id="CAXHTB010000024">
    <property type="protein sequence ID" value="CAL0332983.1"/>
    <property type="molecule type" value="Genomic_DNA"/>
</dbReference>
<evidence type="ECO:0000259" key="1">
    <source>
        <dbReference type="Pfam" id="PF07727"/>
    </source>
</evidence>
<dbReference type="InterPro" id="IPR043502">
    <property type="entry name" value="DNA/RNA_pol_sf"/>
</dbReference>
<dbReference type="PANTHER" id="PTHR11439:SF515">
    <property type="entry name" value="GAG-POL POLYPROTEIN"/>
    <property type="match status" value="1"/>
</dbReference>
<reference evidence="2 3" key="1">
    <citation type="submission" date="2024-03" db="EMBL/GenBank/DDBJ databases">
        <authorList>
            <person name="Martinez-Hernandez J."/>
        </authorList>
    </citation>
    <scope>NUCLEOTIDE SEQUENCE [LARGE SCALE GENOMIC DNA]</scope>
</reference>
<proteinExistence type="predicted"/>
<dbReference type="PANTHER" id="PTHR11439">
    <property type="entry name" value="GAG-POL-RELATED RETROTRANSPOSON"/>
    <property type="match status" value="1"/>
</dbReference>
<sequence length="302" mass="34372">MEYIQDVILLCLYVDDLVITGSNEIALHKLKGKLNSEFEMTDLGELAYFLGIEFLRTDQGIIMHQQRYITEVLERFKMQNCNPALVPVEGNPKQDLHLAQEPANATVFRQMVGCLRFVCHSIPELAYGAGMISRHMANPTQVHMTAAKRMLRYLKGTLNYGILFPTQKVNDQLQLVGYSDSDWGGDKEDRRSTSAYTFFFCDAPISWSSKKQEVVALSTCEAEYIVACNAACQGKWLTSLLSELKVEEDMKIELRIDNKSAINLAKNPVSHGRSKHIETRYHFLRDQVSKKKVELVHCNTEI</sequence>
<dbReference type="InterPro" id="IPR013103">
    <property type="entry name" value="RVT_2"/>
</dbReference>
<evidence type="ECO:0000313" key="3">
    <source>
        <dbReference type="Proteomes" id="UP001497480"/>
    </source>
</evidence>
<dbReference type="Pfam" id="PF07727">
    <property type="entry name" value="RVT_2"/>
    <property type="match status" value="1"/>
</dbReference>
<dbReference type="CDD" id="cd09272">
    <property type="entry name" value="RNase_HI_RT_Ty1"/>
    <property type="match status" value="1"/>
</dbReference>
<organism evidence="2 3">
    <name type="scientific">Lupinus luteus</name>
    <name type="common">European yellow lupine</name>
    <dbReference type="NCBI Taxonomy" id="3873"/>
    <lineage>
        <taxon>Eukaryota</taxon>
        <taxon>Viridiplantae</taxon>
        <taxon>Streptophyta</taxon>
        <taxon>Embryophyta</taxon>
        <taxon>Tracheophyta</taxon>
        <taxon>Spermatophyta</taxon>
        <taxon>Magnoliopsida</taxon>
        <taxon>eudicotyledons</taxon>
        <taxon>Gunneridae</taxon>
        <taxon>Pentapetalae</taxon>
        <taxon>rosids</taxon>
        <taxon>fabids</taxon>
        <taxon>Fabales</taxon>
        <taxon>Fabaceae</taxon>
        <taxon>Papilionoideae</taxon>
        <taxon>50 kb inversion clade</taxon>
        <taxon>genistoids sensu lato</taxon>
        <taxon>core genistoids</taxon>
        <taxon>Genisteae</taxon>
        <taxon>Lupinus</taxon>
    </lineage>
</organism>
<dbReference type="Proteomes" id="UP001497480">
    <property type="component" value="Unassembled WGS sequence"/>
</dbReference>
<dbReference type="AlphaFoldDB" id="A0AAV1YJ41"/>
<evidence type="ECO:0000313" key="2">
    <source>
        <dbReference type="EMBL" id="CAL0332983.1"/>
    </source>
</evidence>
<keyword evidence="3" id="KW-1185">Reference proteome</keyword>
<comment type="caution">
    <text evidence="2">The sequence shown here is derived from an EMBL/GenBank/DDBJ whole genome shotgun (WGS) entry which is preliminary data.</text>
</comment>
<name>A0AAV1YJ41_LUPLU</name>
<gene>
    <name evidence="2" type="ORF">LLUT_LOCUS34043</name>
</gene>
<accession>A0AAV1YJ41</accession>
<feature type="domain" description="Reverse transcriptase Ty1/copia-type" evidence="1">
    <location>
        <begin position="7"/>
        <end position="89"/>
    </location>
</feature>
<dbReference type="SUPFAM" id="SSF56672">
    <property type="entry name" value="DNA/RNA polymerases"/>
    <property type="match status" value="1"/>
</dbReference>